<dbReference type="AlphaFoldDB" id="A0A1I3EEY3"/>
<dbReference type="InterPro" id="IPR036390">
    <property type="entry name" value="WH_DNA-bd_sf"/>
</dbReference>
<keyword evidence="4" id="KW-0804">Transcription</keyword>
<dbReference type="SUPFAM" id="SSF46785">
    <property type="entry name" value="Winged helix' DNA-binding domain"/>
    <property type="match status" value="1"/>
</dbReference>
<evidence type="ECO:0000256" key="3">
    <source>
        <dbReference type="ARBA" id="ARBA00023125"/>
    </source>
</evidence>
<evidence type="ECO:0000256" key="4">
    <source>
        <dbReference type="ARBA" id="ARBA00023163"/>
    </source>
</evidence>
<dbReference type="InterPro" id="IPR036388">
    <property type="entry name" value="WH-like_DNA-bd_sf"/>
</dbReference>
<name>A0A1I3EEY3_9FLAO</name>
<keyword evidence="2" id="KW-0805">Transcription regulation</keyword>
<dbReference type="Gene3D" id="1.10.10.10">
    <property type="entry name" value="Winged helix-like DNA-binding domain superfamily/Winged helix DNA-binding domain"/>
    <property type="match status" value="1"/>
</dbReference>
<keyword evidence="3" id="KW-0238">DNA-binding</keyword>
<proteinExistence type="inferred from homology"/>
<evidence type="ECO:0000256" key="2">
    <source>
        <dbReference type="ARBA" id="ARBA00023015"/>
    </source>
</evidence>
<dbReference type="Proteomes" id="UP000198931">
    <property type="component" value="Unassembled WGS sequence"/>
</dbReference>
<dbReference type="RefSeq" id="WP_090079036.1">
    <property type="nucleotide sequence ID" value="NZ_FOQT01000001.1"/>
</dbReference>
<organism evidence="5 6">
    <name type="scientific">Halpernia frigidisoli</name>
    <dbReference type="NCBI Taxonomy" id="1125876"/>
    <lineage>
        <taxon>Bacteria</taxon>
        <taxon>Pseudomonadati</taxon>
        <taxon>Bacteroidota</taxon>
        <taxon>Flavobacteriia</taxon>
        <taxon>Flavobacteriales</taxon>
        <taxon>Weeksellaceae</taxon>
        <taxon>Chryseobacterium group</taxon>
        <taxon>Halpernia</taxon>
    </lineage>
</organism>
<evidence type="ECO:0000313" key="5">
    <source>
        <dbReference type="EMBL" id="SFH97508.1"/>
    </source>
</evidence>
<comment type="similarity">
    <text evidence="1">Belongs to the BlaI transcriptional regulatory family.</text>
</comment>
<protein>
    <submittedName>
        <fullName evidence="5">Predicted transcriptional regulator</fullName>
    </submittedName>
</protein>
<dbReference type="OrthoDB" id="1098508at2"/>
<gene>
    <name evidence="5" type="ORF">SAMN05443292_1041</name>
</gene>
<dbReference type="Pfam" id="PF03965">
    <property type="entry name" value="Penicillinase_R"/>
    <property type="match status" value="1"/>
</dbReference>
<dbReference type="GO" id="GO:0045892">
    <property type="term" value="P:negative regulation of DNA-templated transcription"/>
    <property type="evidence" value="ECO:0007669"/>
    <property type="project" value="InterPro"/>
</dbReference>
<evidence type="ECO:0000256" key="1">
    <source>
        <dbReference type="ARBA" id="ARBA00011046"/>
    </source>
</evidence>
<reference evidence="5 6" key="1">
    <citation type="submission" date="2016-10" db="EMBL/GenBank/DDBJ databases">
        <authorList>
            <person name="de Groot N.N."/>
        </authorList>
    </citation>
    <scope>NUCLEOTIDE SEQUENCE [LARGE SCALE GENOMIC DNA]</scope>
    <source>
        <strain evidence="5 6">DSM 26000</strain>
    </source>
</reference>
<dbReference type="EMBL" id="FOQT01000001">
    <property type="protein sequence ID" value="SFH97508.1"/>
    <property type="molecule type" value="Genomic_DNA"/>
</dbReference>
<accession>A0A1I3EEY3</accession>
<evidence type="ECO:0000313" key="6">
    <source>
        <dbReference type="Proteomes" id="UP000198931"/>
    </source>
</evidence>
<dbReference type="InterPro" id="IPR005650">
    <property type="entry name" value="BlaI_family"/>
</dbReference>
<dbReference type="STRING" id="1125876.SAMN05443292_1041"/>
<sequence>MKITNLTPAEEDIMTSLWKLDCAYMRDVIAALPEPKPHQNTVSTYLKILTEKEFLKTQKEGRIFKYQVIIPFEDYQNFKLKQLLENYFYKNPKNLIERLIELDIITPKDLYSLFEVKTSVVSKTKKREKKKSALREYVDEITNKKQKKKKNKK</sequence>
<keyword evidence="6" id="KW-1185">Reference proteome</keyword>
<dbReference type="GO" id="GO:0003677">
    <property type="term" value="F:DNA binding"/>
    <property type="evidence" value="ECO:0007669"/>
    <property type="project" value="UniProtKB-KW"/>
</dbReference>